<name>A0A9W7IHU2_HIBTR</name>
<comment type="caution">
    <text evidence="3">The sequence shown here is derived from an EMBL/GenBank/DDBJ whole genome shotgun (WGS) entry which is preliminary data.</text>
</comment>
<dbReference type="OrthoDB" id="1001240at2759"/>
<dbReference type="InterPro" id="IPR057670">
    <property type="entry name" value="SH3_retrovirus"/>
</dbReference>
<evidence type="ECO:0000259" key="2">
    <source>
        <dbReference type="Pfam" id="PF25597"/>
    </source>
</evidence>
<dbReference type="InterPro" id="IPR054722">
    <property type="entry name" value="PolX-like_BBD"/>
</dbReference>
<dbReference type="EMBL" id="BSYR01000027">
    <property type="protein sequence ID" value="GMI95578.1"/>
    <property type="molecule type" value="Genomic_DNA"/>
</dbReference>
<evidence type="ECO:0000259" key="1">
    <source>
        <dbReference type="Pfam" id="PF22936"/>
    </source>
</evidence>
<keyword evidence="4" id="KW-1185">Reference proteome</keyword>
<dbReference type="Pfam" id="PF25597">
    <property type="entry name" value="SH3_retrovirus"/>
    <property type="match status" value="1"/>
</dbReference>
<evidence type="ECO:0000313" key="3">
    <source>
        <dbReference type="EMBL" id="GMI95578.1"/>
    </source>
</evidence>
<accession>A0A9W7IHU2</accession>
<reference evidence="3" key="1">
    <citation type="submission" date="2023-05" db="EMBL/GenBank/DDBJ databases">
        <title>Genome and transcriptome analyses reveal genes involved in the formation of fine ridges on petal epidermal cells in Hibiscus trionum.</title>
        <authorList>
            <person name="Koshimizu S."/>
            <person name="Masuda S."/>
            <person name="Ishii T."/>
            <person name="Shirasu K."/>
            <person name="Hoshino A."/>
            <person name="Arita M."/>
        </authorList>
    </citation>
    <scope>NUCLEOTIDE SEQUENCE</scope>
    <source>
        <strain evidence="3">Hamamatsu line</strain>
    </source>
</reference>
<evidence type="ECO:0008006" key="5">
    <source>
        <dbReference type="Google" id="ProtNLM"/>
    </source>
</evidence>
<dbReference type="Proteomes" id="UP001165190">
    <property type="component" value="Unassembled WGS sequence"/>
</dbReference>
<organism evidence="3 4">
    <name type="scientific">Hibiscus trionum</name>
    <name type="common">Flower of an hour</name>
    <dbReference type="NCBI Taxonomy" id="183268"/>
    <lineage>
        <taxon>Eukaryota</taxon>
        <taxon>Viridiplantae</taxon>
        <taxon>Streptophyta</taxon>
        <taxon>Embryophyta</taxon>
        <taxon>Tracheophyta</taxon>
        <taxon>Spermatophyta</taxon>
        <taxon>Magnoliopsida</taxon>
        <taxon>eudicotyledons</taxon>
        <taxon>Gunneridae</taxon>
        <taxon>Pentapetalae</taxon>
        <taxon>rosids</taxon>
        <taxon>malvids</taxon>
        <taxon>Malvales</taxon>
        <taxon>Malvaceae</taxon>
        <taxon>Malvoideae</taxon>
        <taxon>Hibiscus</taxon>
    </lineage>
</organism>
<gene>
    <name evidence="3" type="ORF">HRI_003227100</name>
</gene>
<sequence>MTGDKSRFVELKPKSDGVVTFGDNSKGHIEGIGSIDNHSSIFIENVLYVNGLKHNLLSISKSCDKGFNVLFDKSGCKIVNIKTNQLMLIGHRIGNIYMVHLDDIHSSHTCLVAHDEHDSWLWHRKLGHASMSVLEKLISLNLVRENLGKFDAKSDEAIFLGYSLNSKAYRVFNKRTLVVEESIHVVFDDNLLPRKESCDDDDVGIVDAIDGGQTSKVDEVPTKDEDTQDPPLEALKDLALEEKEVSYPREFNYVKGGEILGDPSKGVTTRSSLKLMNHVAFLSCIEPKNIKEALKDDFWILAMQEELNQFERSKVWTLVERPSNQSTIGTK</sequence>
<feature type="domain" description="Retroviral polymerase SH3-like" evidence="2">
    <location>
        <begin position="145"/>
        <end position="196"/>
    </location>
</feature>
<proteinExistence type="predicted"/>
<dbReference type="Pfam" id="PF22936">
    <property type="entry name" value="Pol_BBD"/>
    <property type="match status" value="1"/>
</dbReference>
<protein>
    <recommendedName>
        <fullName evidence="5">GAG-pre-integrase domain-containing protein</fullName>
    </recommendedName>
</protein>
<feature type="domain" description="Retrovirus-related Pol polyprotein from transposon TNT 1-94-like beta-barrel" evidence="1">
    <location>
        <begin position="1"/>
        <end position="67"/>
    </location>
</feature>
<dbReference type="AlphaFoldDB" id="A0A9W7IHU2"/>
<evidence type="ECO:0000313" key="4">
    <source>
        <dbReference type="Proteomes" id="UP001165190"/>
    </source>
</evidence>